<dbReference type="RefSeq" id="WP_183352427.1">
    <property type="nucleotide sequence ID" value="NZ_JACHEO010000031.1"/>
</dbReference>
<protein>
    <submittedName>
        <fullName evidence="1">Uncharacterized protein</fullName>
    </submittedName>
</protein>
<organism evidence="1 2">
    <name type="scientific">Desulfoprunum benzoelyticum</name>
    <dbReference type="NCBI Taxonomy" id="1506996"/>
    <lineage>
        <taxon>Bacteria</taxon>
        <taxon>Pseudomonadati</taxon>
        <taxon>Thermodesulfobacteriota</taxon>
        <taxon>Desulfobulbia</taxon>
        <taxon>Desulfobulbales</taxon>
        <taxon>Desulfobulbaceae</taxon>
        <taxon>Desulfoprunum</taxon>
    </lineage>
</organism>
<dbReference type="EMBL" id="JACHEO010000031">
    <property type="protein sequence ID" value="MBB5349637.1"/>
    <property type="molecule type" value="Genomic_DNA"/>
</dbReference>
<name>A0A840UTW2_9BACT</name>
<reference evidence="1 2" key="1">
    <citation type="submission" date="2020-08" db="EMBL/GenBank/DDBJ databases">
        <title>Genomic Encyclopedia of Type Strains, Phase IV (KMG-IV): sequencing the most valuable type-strain genomes for metagenomic binning, comparative biology and taxonomic classification.</title>
        <authorList>
            <person name="Goeker M."/>
        </authorList>
    </citation>
    <scope>NUCLEOTIDE SEQUENCE [LARGE SCALE GENOMIC DNA]</scope>
    <source>
        <strain evidence="1 2">DSM 28570</strain>
    </source>
</reference>
<evidence type="ECO:0000313" key="1">
    <source>
        <dbReference type="EMBL" id="MBB5349637.1"/>
    </source>
</evidence>
<dbReference type="AlphaFoldDB" id="A0A840UTW2"/>
<gene>
    <name evidence="1" type="ORF">HNQ81_003393</name>
</gene>
<keyword evidence="2" id="KW-1185">Reference proteome</keyword>
<accession>A0A840UTW2</accession>
<dbReference type="Proteomes" id="UP000539642">
    <property type="component" value="Unassembled WGS sequence"/>
</dbReference>
<evidence type="ECO:0000313" key="2">
    <source>
        <dbReference type="Proteomes" id="UP000539642"/>
    </source>
</evidence>
<comment type="caution">
    <text evidence="1">The sequence shown here is derived from an EMBL/GenBank/DDBJ whole genome shotgun (WGS) entry which is preliminary data.</text>
</comment>
<sequence>MKISREKLASQAEATGFRPDILEKVAHLLGSHGILHMGNLDQDRLRIAFVVYGAMNRKDWRTVSVKITASVFPCTELS</sequence>
<proteinExistence type="predicted"/>